<evidence type="ECO:0000313" key="1">
    <source>
        <dbReference type="EMBL" id="MBB6452015.1"/>
    </source>
</evidence>
<organism evidence="1 2">
    <name type="scientific">Salirhabdus euzebyi</name>
    <dbReference type="NCBI Taxonomy" id="394506"/>
    <lineage>
        <taxon>Bacteria</taxon>
        <taxon>Bacillati</taxon>
        <taxon>Bacillota</taxon>
        <taxon>Bacilli</taxon>
        <taxon>Bacillales</taxon>
        <taxon>Bacillaceae</taxon>
        <taxon>Salirhabdus</taxon>
    </lineage>
</organism>
<dbReference type="Proteomes" id="UP000581688">
    <property type="component" value="Unassembled WGS sequence"/>
</dbReference>
<proteinExistence type="predicted"/>
<gene>
    <name evidence="1" type="ORF">HNQ94_000436</name>
</gene>
<evidence type="ECO:0000313" key="2">
    <source>
        <dbReference type="Proteomes" id="UP000581688"/>
    </source>
</evidence>
<sequence length="90" mass="10638">MNNEFLLVDQEKAEKLRATGIYILARIKIAFEHSQFDEVKKATDSLFEVAGELERLRQKKEVVDRNKIQRIKDSYKQDLNTFPVKLDVRK</sequence>
<accession>A0A841Q1Y5</accession>
<reference evidence="1 2" key="1">
    <citation type="submission" date="2020-08" db="EMBL/GenBank/DDBJ databases">
        <title>Genomic Encyclopedia of Type Strains, Phase IV (KMG-IV): sequencing the most valuable type-strain genomes for metagenomic binning, comparative biology and taxonomic classification.</title>
        <authorList>
            <person name="Goeker M."/>
        </authorList>
    </citation>
    <scope>NUCLEOTIDE SEQUENCE [LARGE SCALE GENOMIC DNA]</scope>
    <source>
        <strain evidence="1 2">DSM 19612</strain>
    </source>
</reference>
<keyword evidence="2" id="KW-1185">Reference proteome</keyword>
<comment type="caution">
    <text evidence="1">The sequence shown here is derived from an EMBL/GenBank/DDBJ whole genome shotgun (WGS) entry which is preliminary data.</text>
</comment>
<dbReference type="RefSeq" id="WP_174494433.1">
    <property type="nucleotide sequence ID" value="NZ_CADDWK010000001.1"/>
</dbReference>
<dbReference type="AlphaFoldDB" id="A0A841Q1Y5"/>
<dbReference type="EMBL" id="JACHGH010000001">
    <property type="protein sequence ID" value="MBB6452015.1"/>
    <property type="molecule type" value="Genomic_DNA"/>
</dbReference>
<protein>
    <submittedName>
        <fullName evidence="1">Uncharacterized protein</fullName>
    </submittedName>
</protein>
<name>A0A841Q1Y5_9BACI</name>